<evidence type="ECO:0000313" key="1">
    <source>
        <dbReference type="EMBL" id="KAK9777289.1"/>
    </source>
</evidence>
<organism evidence="1 2">
    <name type="scientific">Seiridium cardinale</name>
    <dbReference type="NCBI Taxonomy" id="138064"/>
    <lineage>
        <taxon>Eukaryota</taxon>
        <taxon>Fungi</taxon>
        <taxon>Dikarya</taxon>
        <taxon>Ascomycota</taxon>
        <taxon>Pezizomycotina</taxon>
        <taxon>Sordariomycetes</taxon>
        <taxon>Xylariomycetidae</taxon>
        <taxon>Amphisphaeriales</taxon>
        <taxon>Sporocadaceae</taxon>
        <taxon>Seiridium</taxon>
    </lineage>
</organism>
<dbReference type="EMBL" id="JARVKM010000022">
    <property type="protein sequence ID" value="KAK9777289.1"/>
    <property type="molecule type" value="Genomic_DNA"/>
</dbReference>
<accession>A0ABR2XU07</accession>
<gene>
    <name evidence="1" type="ORF">SCAR479_06018</name>
</gene>
<reference evidence="1 2" key="1">
    <citation type="submission" date="2024-02" db="EMBL/GenBank/DDBJ databases">
        <title>First draft genome assembly of two strains of Seiridium cardinale.</title>
        <authorList>
            <person name="Emiliani G."/>
            <person name="Scali E."/>
        </authorList>
    </citation>
    <scope>NUCLEOTIDE SEQUENCE [LARGE SCALE GENOMIC DNA]</scope>
    <source>
        <strain evidence="1 2">BM-138-000479</strain>
    </source>
</reference>
<proteinExistence type="predicted"/>
<evidence type="ECO:0000313" key="2">
    <source>
        <dbReference type="Proteomes" id="UP001465668"/>
    </source>
</evidence>
<sequence>MESSSHAVAPNLKYQAKEPLPTTFWTGSADVRASRQGLPVRIECQPEQFIGGGLEGRRSKTGYAPMHDAQNDLPSFRSDAILDKTEEAQAVTSKAVPQYARDHACTMGLTRIPLPNARLVSSWADSTTGVRCGPTVPALLTNALLVPPTLKDTARPRIKHCRYDGTFFHRRPCHCEMAHPQ</sequence>
<comment type="caution">
    <text evidence="1">The sequence shown here is derived from an EMBL/GenBank/DDBJ whole genome shotgun (WGS) entry which is preliminary data.</text>
</comment>
<keyword evidence="2" id="KW-1185">Reference proteome</keyword>
<protein>
    <submittedName>
        <fullName evidence="1">Uncharacterized protein</fullName>
    </submittedName>
</protein>
<dbReference type="Proteomes" id="UP001465668">
    <property type="component" value="Unassembled WGS sequence"/>
</dbReference>
<name>A0ABR2XU07_9PEZI</name>